<protein>
    <recommendedName>
        <fullName evidence="1">DUF4988 domain-containing protein</fullName>
    </recommendedName>
</protein>
<accession>A0A413IK35</accession>
<dbReference type="PANTHER" id="PTHR45661:SF3">
    <property type="entry name" value="IG-LIKE DOMAIN-CONTAINING PROTEIN"/>
    <property type="match status" value="1"/>
</dbReference>
<evidence type="ECO:0000259" key="1">
    <source>
        <dbReference type="Pfam" id="PF16378"/>
    </source>
</evidence>
<proteinExistence type="predicted"/>
<dbReference type="Gene3D" id="3.80.10.10">
    <property type="entry name" value="Ribonuclease Inhibitor"/>
    <property type="match status" value="2"/>
</dbReference>
<dbReference type="InterPro" id="IPR053139">
    <property type="entry name" value="Surface_bspA-like"/>
</dbReference>
<dbReference type="InterPro" id="IPR032149">
    <property type="entry name" value="DUF4988"/>
</dbReference>
<sequence>MKVIVDVLQSNDYVTNVTVVAENGVEIGYKVDFKVHPSITIYHGKAGETPRIGENGNWWVGNQDTGVKAKGEDGGQGQTPHIGSNGNWWIGTEDTGVKAKGEDGKDGKDGVTPVIGIKLDNDGIYYWTQQTGTSGGYTWIVDDEGNKIKARGEDGIAPQLRIEDDNWMLSVDNGQTWQNLGKAKGDGESFFKNVTNDKNDLILELKDGTIINLPKKQAFSFTLDKTQLPLFASSTSYSIHYTIEGEEKLQANIETVAPDGWRVSVTRKNSYSGSISVVTPSNATEGKVLVFVADGKGNTLMQTLSFVKGNLSVDLTEHVVWYRGKDVVLHVTTDVDYEVKIASEDKDWIWLRDNQNREKFTLAIQANSRETYRYAIVELVNEGGSVLERISITQEPAVTKNIHVATAGTLSKIMYDKKWDVNVKITGQLNASDYTYLKSIKDLKVLDLSDLDVTVIPPSAFSGSTLEKVRLPKKLTIIPERAFYNSKIMSIEIPENVTEIGEYAFYGCVCREGSLVIPNRVETIAAYAFFGCKGSRTLTLSLRLKEIKEYAFANGGFIGTLTIPPDVLKIGNCAFQSCVGFTKLELNENLLIIGEGAFQLCKGFKGDLVIPDKVQMISRGAFWYCTGLQGDLIIGENVTEIDESAFAMPGNLGGMPDKPLNVDRIYFKCTTPPSGMNDCFGDKSNKLNYVAVPSGSKGQYVRVFGPNRVELLEEVEF</sequence>
<comment type="caution">
    <text evidence="2">The sequence shown here is derived from an EMBL/GenBank/DDBJ whole genome shotgun (WGS) entry which is preliminary data.</text>
</comment>
<dbReference type="Pfam" id="PF13306">
    <property type="entry name" value="LRR_5"/>
    <property type="match status" value="2"/>
</dbReference>
<gene>
    <name evidence="2" type="ORF">DXA50_14700</name>
</gene>
<dbReference type="SUPFAM" id="SSF52058">
    <property type="entry name" value="L domain-like"/>
    <property type="match status" value="1"/>
</dbReference>
<evidence type="ECO:0000313" key="2">
    <source>
        <dbReference type="EMBL" id="RGY14423.1"/>
    </source>
</evidence>
<dbReference type="PANTHER" id="PTHR45661">
    <property type="entry name" value="SURFACE ANTIGEN"/>
    <property type="match status" value="1"/>
</dbReference>
<dbReference type="AlphaFoldDB" id="A0A413IK35"/>
<reference evidence="2 3" key="1">
    <citation type="submission" date="2018-08" db="EMBL/GenBank/DDBJ databases">
        <title>A genome reference for cultivated species of the human gut microbiota.</title>
        <authorList>
            <person name="Zou Y."/>
            <person name="Xue W."/>
            <person name="Luo G."/>
        </authorList>
    </citation>
    <scope>NUCLEOTIDE SEQUENCE [LARGE SCALE GENOMIC DNA]</scope>
    <source>
        <strain evidence="2 3">OF02-7</strain>
    </source>
</reference>
<dbReference type="Gene3D" id="2.60.120.220">
    <property type="entry name" value="Satellite virus coat domain"/>
    <property type="match status" value="1"/>
</dbReference>
<dbReference type="InterPro" id="IPR026906">
    <property type="entry name" value="LRR_5"/>
</dbReference>
<dbReference type="OrthoDB" id="1716829at2"/>
<organism evidence="2 3">
    <name type="scientific">Butyricimonas virosa</name>
    <dbReference type="NCBI Taxonomy" id="544645"/>
    <lineage>
        <taxon>Bacteria</taxon>
        <taxon>Pseudomonadati</taxon>
        <taxon>Bacteroidota</taxon>
        <taxon>Bacteroidia</taxon>
        <taxon>Bacteroidales</taxon>
        <taxon>Odoribacteraceae</taxon>
        <taxon>Butyricimonas</taxon>
    </lineage>
</organism>
<dbReference type="Pfam" id="PF16378">
    <property type="entry name" value="DUF4988"/>
    <property type="match status" value="1"/>
</dbReference>
<dbReference type="InterPro" id="IPR032675">
    <property type="entry name" value="LRR_dom_sf"/>
</dbReference>
<evidence type="ECO:0000313" key="3">
    <source>
        <dbReference type="Proteomes" id="UP000286063"/>
    </source>
</evidence>
<name>A0A413IK35_9BACT</name>
<feature type="domain" description="DUF4988" evidence="1">
    <location>
        <begin position="102"/>
        <end position="214"/>
    </location>
</feature>
<dbReference type="EMBL" id="QSCR01000030">
    <property type="protein sequence ID" value="RGY14423.1"/>
    <property type="molecule type" value="Genomic_DNA"/>
</dbReference>
<dbReference type="RefSeq" id="WP_117775456.1">
    <property type="nucleotide sequence ID" value="NZ_QSCR01000030.1"/>
</dbReference>
<dbReference type="Proteomes" id="UP000286063">
    <property type="component" value="Unassembled WGS sequence"/>
</dbReference>